<dbReference type="Gene3D" id="3.50.50.60">
    <property type="entry name" value="FAD/NAD(P)-binding domain"/>
    <property type="match status" value="2"/>
</dbReference>
<dbReference type="Proteomes" id="UP000199473">
    <property type="component" value="Unassembled WGS sequence"/>
</dbReference>
<dbReference type="InterPro" id="IPR041854">
    <property type="entry name" value="BFD-like_2Fe2S-bd_dom_sf"/>
</dbReference>
<dbReference type="AlphaFoldDB" id="A0A1I4EVB0"/>
<dbReference type="InterPro" id="IPR051691">
    <property type="entry name" value="Metab_Enz_Cyan_OpOx_G3PDH"/>
</dbReference>
<evidence type="ECO:0000313" key="5">
    <source>
        <dbReference type="Proteomes" id="UP000199473"/>
    </source>
</evidence>
<dbReference type="RefSeq" id="WP_092963102.1">
    <property type="nucleotide sequence ID" value="NZ_FOSQ01000019.1"/>
</dbReference>
<dbReference type="PIRSF" id="PIRSF037495">
    <property type="entry name" value="Opine_OX_OoxA/HcnB"/>
    <property type="match status" value="1"/>
</dbReference>
<dbReference type="InterPro" id="IPR023753">
    <property type="entry name" value="FAD/NAD-binding_dom"/>
</dbReference>
<dbReference type="PRINTS" id="PR00469">
    <property type="entry name" value="PNDRDTASEII"/>
</dbReference>
<dbReference type="OrthoDB" id="9801699at2"/>
<dbReference type="Pfam" id="PF07992">
    <property type="entry name" value="Pyr_redox_2"/>
    <property type="match status" value="1"/>
</dbReference>
<keyword evidence="5" id="KW-1185">Reference proteome</keyword>
<sequence>MAVTGDGVIVVGAGPAGIRAAERLVAAGIRPTVVEESARDGGQIYRRQPEGFRRPPEALYGADSAKARALHEAAQALHPRVDWRPGTLVWAIRDGTLLVNRAGQHEALPFRHLILATGATDRIMPLPGWTLPGVTSLGGAQIALKAQGCVIGREPVFLGTGPLLYLVAWQYLKAGVAVRGVLDTSAFAKRVLAAPWLAARPGLLARGLAYTAALRRAGVRIATNITPLEVEGEDRVAALRWRDAAGVEHRAACDGIGMGYGLRPETQLADLAGCAFAFDGGARLWLPVTDGDGRSSVPCVYLAGDGAQIRGADAAELAGRLAACAALRDSGRAVDELEMATLRRRLAGMTRFRRGLERAFPYPAHLAADLPDETLVCRCEAITAGALRQAGGEYGAAEVNRAKAFSRTGMGRCQGRMCGPAAAEVLAAARGIPMAQAGRLRGAAPVKPLPLATEAAP</sequence>
<evidence type="ECO:0000259" key="3">
    <source>
        <dbReference type="Pfam" id="PF07992"/>
    </source>
</evidence>
<gene>
    <name evidence="4" type="ORF">SAMN02745775_11921</name>
</gene>
<dbReference type="InterPro" id="IPR017224">
    <property type="entry name" value="Opine_Oxase_asu/HCN_bsu"/>
</dbReference>
<feature type="domain" description="FAD/NAD(P)-binding" evidence="3">
    <location>
        <begin position="8"/>
        <end position="315"/>
    </location>
</feature>
<dbReference type="EMBL" id="FOSQ01000019">
    <property type="protein sequence ID" value="SFL09239.1"/>
    <property type="molecule type" value="Genomic_DNA"/>
</dbReference>
<organism evidence="4 5">
    <name type="scientific">Falsiroseomonas stagni DSM 19981</name>
    <dbReference type="NCBI Taxonomy" id="1123062"/>
    <lineage>
        <taxon>Bacteria</taxon>
        <taxon>Pseudomonadati</taxon>
        <taxon>Pseudomonadota</taxon>
        <taxon>Alphaproteobacteria</taxon>
        <taxon>Acetobacterales</taxon>
        <taxon>Roseomonadaceae</taxon>
        <taxon>Falsiroseomonas</taxon>
    </lineage>
</organism>
<dbReference type="PRINTS" id="PR00368">
    <property type="entry name" value="FADPNR"/>
</dbReference>
<keyword evidence="1" id="KW-0560">Oxidoreductase</keyword>
<feature type="domain" description="BFD-like [2Fe-2S]-binding" evidence="2">
    <location>
        <begin position="375"/>
        <end position="427"/>
    </location>
</feature>
<dbReference type="STRING" id="1123062.SAMN02745775_11921"/>
<reference evidence="4 5" key="1">
    <citation type="submission" date="2016-10" db="EMBL/GenBank/DDBJ databases">
        <authorList>
            <person name="de Groot N.N."/>
        </authorList>
    </citation>
    <scope>NUCLEOTIDE SEQUENCE [LARGE SCALE GENOMIC DNA]</scope>
    <source>
        <strain evidence="4 5">DSM 19981</strain>
    </source>
</reference>
<accession>A0A1I4EVB0</accession>
<name>A0A1I4EVB0_9PROT</name>
<dbReference type="InterPro" id="IPR036188">
    <property type="entry name" value="FAD/NAD-bd_sf"/>
</dbReference>
<dbReference type="SUPFAM" id="SSF51905">
    <property type="entry name" value="FAD/NAD(P)-binding domain"/>
    <property type="match status" value="1"/>
</dbReference>
<dbReference type="PANTHER" id="PTHR42949:SF3">
    <property type="entry name" value="ANAEROBIC GLYCEROL-3-PHOSPHATE DEHYDROGENASE SUBUNIT B"/>
    <property type="match status" value="1"/>
</dbReference>
<evidence type="ECO:0000256" key="1">
    <source>
        <dbReference type="ARBA" id="ARBA00023002"/>
    </source>
</evidence>
<dbReference type="InterPro" id="IPR007419">
    <property type="entry name" value="BFD-like_2Fe2S-bd_dom"/>
</dbReference>
<proteinExistence type="predicted"/>
<evidence type="ECO:0000313" key="4">
    <source>
        <dbReference type="EMBL" id="SFL09239.1"/>
    </source>
</evidence>
<dbReference type="GO" id="GO:0016491">
    <property type="term" value="F:oxidoreductase activity"/>
    <property type="evidence" value="ECO:0007669"/>
    <property type="project" value="UniProtKB-KW"/>
</dbReference>
<dbReference type="Gene3D" id="1.10.10.1100">
    <property type="entry name" value="BFD-like [2Fe-2S]-binding domain"/>
    <property type="match status" value="1"/>
</dbReference>
<dbReference type="PANTHER" id="PTHR42949">
    <property type="entry name" value="ANAEROBIC GLYCEROL-3-PHOSPHATE DEHYDROGENASE SUBUNIT B"/>
    <property type="match status" value="1"/>
</dbReference>
<protein>
    <submittedName>
        <fullName evidence="4">NADPH-dependent 2,4-dienoyl-CoA reductase, sulfur reductase</fullName>
    </submittedName>
</protein>
<dbReference type="Pfam" id="PF04324">
    <property type="entry name" value="Fer2_BFD"/>
    <property type="match status" value="1"/>
</dbReference>
<evidence type="ECO:0000259" key="2">
    <source>
        <dbReference type="Pfam" id="PF04324"/>
    </source>
</evidence>